<evidence type="ECO:0000259" key="7">
    <source>
        <dbReference type="Pfam" id="PF04024"/>
    </source>
</evidence>
<name>A0A4R2EWL6_9BACT</name>
<evidence type="ECO:0000313" key="8">
    <source>
        <dbReference type="EMBL" id="TCN72226.1"/>
    </source>
</evidence>
<protein>
    <submittedName>
        <fullName evidence="8">Phage shock protein PspC (Stress-responsive transcriptional regulator)</fullName>
    </submittedName>
</protein>
<evidence type="ECO:0000313" key="9">
    <source>
        <dbReference type="Proteomes" id="UP000294830"/>
    </source>
</evidence>
<feature type="domain" description="Phage shock protein PspC N-terminal" evidence="7">
    <location>
        <begin position="107"/>
        <end position="162"/>
    </location>
</feature>
<dbReference type="Pfam" id="PF04024">
    <property type="entry name" value="PspC"/>
    <property type="match status" value="1"/>
</dbReference>
<keyword evidence="4 6" id="KW-1133">Transmembrane helix</keyword>
<dbReference type="RefSeq" id="WP_131838285.1">
    <property type="nucleotide sequence ID" value="NZ_SLWB01000002.1"/>
</dbReference>
<keyword evidence="2" id="KW-1003">Cell membrane</keyword>
<evidence type="ECO:0000256" key="1">
    <source>
        <dbReference type="ARBA" id="ARBA00004162"/>
    </source>
</evidence>
<dbReference type="AlphaFoldDB" id="A0A4R2EWL6"/>
<dbReference type="InterPro" id="IPR007168">
    <property type="entry name" value="Phageshock_PspC_N"/>
</dbReference>
<evidence type="ECO:0000256" key="4">
    <source>
        <dbReference type="ARBA" id="ARBA00022989"/>
    </source>
</evidence>
<dbReference type="OrthoDB" id="5772680at2"/>
<keyword evidence="9" id="KW-1185">Reference proteome</keyword>
<evidence type="ECO:0000256" key="2">
    <source>
        <dbReference type="ARBA" id="ARBA00022475"/>
    </source>
</evidence>
<organism evidence="8 9">
    <name type="scientific">Acetobacteroides hydrogenigenes</name>
    <dbReference type="NCBI Taxonomy" id="979970"/>
    <lineage>
        <taxon>Bacteria</taxon>
        <taxon>Pseudomonadati</taxon>
        <taxon>Bacteroidota</taxon>
        <taxon>Bacteroidia</taxon>
        <taxon>Bacteroidales</taxon>
        <taxon>Rikenellaceae</taxon>
        <taxon>Acetobacteroides</taxon>
    </lineage>
</organism>
<dbReference type="InterPro" id="IPR052027">
    <property type="entry name" value="PspC"/>
</dbReference>
<proteinExistence type="predicted"/>
<dbReference type="Proteomes" id="UP000294830">
    <property type="component" value="Unassembled WGS sequence"/>
</dbReference>
<evidence type="ECO:0000256" key="3">
    <source>
        <dbReference type="ARBA" id="ARBA00022692"/>
    </source>
</evidence>
<comment type="caution">
    <text evidence="8">The sequence shown here is derived from an EMBL/GenBank/DDBJ whole genome shotgun (WGS) entry which is preliminary data.</text>
</comment>
<reference evidence="8 9" key="1">
    <citation type="submission" date="2019-03" db="EMBL/GenBank/DDBJ databases">
        <title>Genomic Encyclopedia of Archaeal and Bacterial Type Strains, Phase II (KMG-II): from individual species to whole genera.</title>
        <authorList>
            <person name="Goeker M."/>
        </authorList>
    </citation>
    <scope>NUCLEOTIDE SEQUENCE [LARGE SCALE GENOMIC DNA]</scope>
    <source>
        <strain evidence="8 9">RL-C</strain>
    </source>
</reference>
<accession>A0A4R2EWL6</accession>
<dbReference type="GO" id="GO:0005886">
    <property type="term" value="C:plasma membrane"/>
    <property type="evidence" value="ECO:0007669"/>
    <property type="project" value="UniProtKB-SubCell"/>
</dbReference>
<evidence type="ECO:0000256" key="5">
    <source>
        <dbReference type="ARBA" id="ARBA00023136"/>
    </source>
</evidence>
<sequence>MKTTLSVNIGGMSFVVDDDAYARLNTYIEALKRKYSAQAGGEEIISDIEARIAELFAQEIKSAQQVVNLRMVKQAIATLGDEEDLDAGTSFQSAYTNDQKRTPMAYKKFYRDPDGMVIGGVCTGLSHYFNLDPVLFRIIFIALLLGGVTIILYPLIWIITPLAVTPAQRLEMRGEPITPENLEREYQQMKNRR</sequence>
<dbReference type="PANTHER" id="PTHR33885:SF3">
    <property type="entry name" value="PHAGE SHOCK PROTEIN C"/>
    <property type="match status" value="1"/>
</dbReference>
<dbReference type="EMBL" id="SLWB01000002">
    <property type="protein sequence ID" value="TCN72226.1"/>
    <property type="molecule type" value="Genomic_DNA"/>
</dbReference>
<dbReference type="PANTHER" id="PTHR33885">
    <property type="entry name" value="PHAGE SHOCK PROTEIN C"/>
    <property type="match status" value="1"/>
</dbReference>
<keyword evidence="3 6" id="KW-0812">Transmembrane</keyword>
<feature type="transmembrane region" description="Helical" evidence="6">
    <location>
        <begin position="135"/>
        <end position="164"/>
    </location>
</feature>
<keyword evidence="5 6" id="KW-0472">Membrane</keyword>
<gene>
    <name evidence="8" type="ORF">CLV25_102190</name>
</gene>
<comment type="subcellular location">
    <subcellularLocation>
        <location evidence="1">Cell membrane</location>
        <topology evidence="1">Single-pass membrane protein</topology>
    </subcellularLocation>
</comment>
<evidence type="ECO:0000256" key="6">
    <source>
        <dbReference type="SAM" id="Phobius"/>
    </source>
</evidence>